<dbReference type="GO" id="GO:0106141">
    <property type="term" value="F:flavin prenyltransferase activity"/>
    <property type="evidence" value="ECO:0007669"/>
    <property type="project" value="UniProtKB-EC"/>
</dbReference>
<comment type="similarity">
    <text evidence="6 7">Belongs to the UbiX/PAD1 family.</text>
</comment>
<evidence type="ECO:0000256" key="5">
    <source>
        <dbReference type="ARBA" id="ARBA00050612"/>
    </source>
</evidence>
<dbReference type="InterPro" id="IPR036551">
    <property type="entry name" value="Flavin_trans-like"/>
</dbReference>
<comment type="caution">
    <text evidence="9">The sequence shown here is derived from an EMBL/GenBank/DDBJ whole genome shotgun (WGS) entry which is preliminary data.</text>
</comment>
<dbReference type="EC" id="2.5.1.129" evidence="7"/>
<evidence type="ECO:0000256" key="3">
    <source>
        <dbReference type="ARBA" id="ARBA00022643"/>
    </source>
</evidence>
<feature type="binding site" evidence="7">
    <location>
        <position position="100"/>
    </location>
    <ligand>
        <name>FMN</name>
        <dbReference type="ChEBI" id="CHEBI:58210"/>
    </ligand>
</feature>
<feature type="binding site" evidence="7">
    <location>
        <position position="37"/>
    </location>
    <ligand>
        <name>FMN</name>
        <dbReference type="ChEBI" id="CHEBI:58210"/>
    </ligand>
</feature>
<dbReference type="InterPro" id="IPR004507">
    <property type="entry name" value="UbiX-like"/>
</dbReference>
<keyword evidence="3 7" id="KW-0288">FMN</keyword>
<feature type="binding site" evidence="7">
    <location>
        <begin position="10"/>
        <end position="12"/>
    </location>
    <ligand>
        <name>FMN</name>
        <dbReference type="ChEBI" id="CHEBI:58210"/>
    </ligand>
</feature>
<evidence type="ECO:0000256" key="4">
    <source>
        <dbReference type="ARBA" id="ARBA00022679"/>
    </source>
</evidence>
<keyword evidence="2 7" id="KW-0285">Flavoprotein</keyword>
<dbReference type="Pfam" id="PF02441">
    <property type="entry name" value="Flavoprotein"/>
    <property type="match status" value="1"/>
</dbReference>
<protein>
    <recommendedName>
        <fullName evidence="7">Flavin prenyltransferase UbiX</fullName>
        <ecNumber evidence="7">2.5.1.129</ecNumber>
    </recommendedName>
</protein>
<dbReference type="Gene3D" id="3.40.50.1950">
    <property type="entry name" value="Flavin prenyltransferase-like"/>
    <property type="match status" value="1"/>
</dbReference>
<dbReference type="EMBL" id="DROP01000278">
    <property type="protein sequence ID" value="HHI89124.1"/>
    <property type="molecule type" value="Genomic_DNA"/>
</dbReference>
<name>A0A7V5NXK5_9PROT</name>
<evidence type="ECO:0000313" key="9">
    <source>
        <dbReference type="EMBL" id="HHI89124.1"/>
    </source>
</evidence>
<feature type="binding site" evidence="7">
    <location>
        <position position="153"/>
    </location>
    <ligand>
        <name>dimethylallyl phosphate</name>
        <dbReference type="ChEBI" id="CHEBI:88052"/>
    </ligand>
</feature>
<organism evidence="9">
    <name type="scientific">Hellea balneolensis</name>
    <dbReference type="NCBI Taxonomy" id="287478"/>
    <lineage>
        <taxon>Bacteria</taxon>
        <taxon>Pseudomonadati</taxon>
        <taxon>Pseudomonadota</taxon>
        <taxon>Alphaproteobacteria</taxon>
        <taxon>Maricaulales</taxon>
        <taxon>Robiginitomaculaceae</taxon>
        <taxon>Hellea</taxon>
    </lineage>
</organism>
<dbReference type="NCBIfam" id="NF004685">
    <property type="entry name" value="PRK06029.1"/>
    <property type="match status" value="1"/>
</dbReference>
<dbReference type="NCBIfam" id="TIGR00421">
    <property type="entry name" value="ubiX_pad"/>
    <property type="match status" value="1"/>
</dbReference>
<evidence type="ECO:0000256" key="2">
    <source>
        <dbReference type="ARBA" id="ARBA00022630"/>
    </source>
</evidence>
<comment type="catalytic activity">
    <reaction evidence="5 7">
        <text>dimethylallyl phosphate + FMNH2 = prenylated FMNH2 + phosphate</text>
        <dbReference type="Rhea" id="RHEA:37743"/>
        <dbReference type="ChEBI" id="CHEBI:43474"/>
        <dbReference type="ChEBI" id="CHEBI:57618"/>
        <dbReference type="ChEBI" id="CHEBI:87467"/>
        <dbReference type="ChEBI" id="CHEBI:88052"/>
        <dbReference type="EC" id="2.5.1.129"/>
    </reaction>
</comment>
<gene>
    <name evidence="7" type="primary">ubiX</name>
    <name evidence="9" type="ORF">ENK01_04140</name>
</gene>
<proteinExistence type="inferred from homology"/>
<evidence type="ECO:0000256" key="7">
    <source>
        <dbReference type="HAMAP-Rule" id="MF_01984"/>
    </source>
</evidence>
<feature type="binding site" evidence="7">
    <location>
        <position position="169"/>
    </location>
    <ligand>
        <name>dimethylallyl phosphate</name>
        <dbReference type="ChEBI" id="CHEBI:88052"/>
    </ligand>
</feature>
<dbReference type="InterPro" id="IPR003382">
    <property type="entry name" value="Flavoprotein"/>
</dbReference>
<feature type="domain" description="Flavoprotein" evidence="8">
    <location>
        <begin position="2"/>
        <end position="164"/>
    </location>
</feature>
<feature type="binding site" evidence="7">
    <location>
        <position position="123"/>
    </location>
    <ligand>
        <name>FMN</name>
        <dbReference type="ChEBI" id="CHEBI:58210"/>
    </ligand>
</feature>
<keyword evidence="1 7" id="KW-0637">Prenyltransferase</keyword>
<accession>A0A7V5NXK5</accession>
<dbReference type="SUPFAM" id="SSF52507">
    <property type="entry name" value="Homo-oligomeric flavin-containing Cys decarboxylases, HFCD"/>
    <property type="match status" value="1"/>
</dbReference>
<reference evidence="9" key="1">
    <citation type="journal article" date="2020" name="mSystems">
        <title>Genome- and Community-Level Interaction Insights into Carbon Utilization and Element Cycling Functions of Hydrothermarchaeota in Hydrothermal Sediment.</title>
        <authorList>
            <person name="Zhou Z."/>
            <person name="Liu Y."/>
            <person name="Xu W."/>
            <person name="Pan J."/>
            <person name="Luo Z.H."/>
            <person name="Li M."/>
        </authorList>
    </citation>
    <scope>NUCLEOTIDE SEQUENCE [LARGE SCALE GENOMIC DNA]</scope>
    <source>
        <strain evidence="9">HyVt-538</strain>
    </source>
</reference>
<evidence type="ECO:0000256" key="1">
    <source>
        <dbReference type="ARBA" id="ARBA00022602"/>
    </source>
</evidence>
<dbReference type="FunFam" id="3.40.50.1950:FF:000001">
    <property type="entry name" value="Flavin prenyltransferase UbiX"/>
    <property type="match status" value="1"/>
</dbReference>
<dbReference type="HAMAP" id="MF_01984">
    <property type="entry name" value="ubiX_pad"/>
    <property type="match status" value="1"/>
</dbReference>
<keyword evidence="4 7" id="KW-0808">Transferase</keyword>
<comment type="function">
    <text evidence="7">Flavin prenyltransferase that catalyzes the synthesis of the prenylated FMN cofactor (prenyl-FMN) for 4-hydroxy-3-polyprenylbenzoic acid decarboxylase UbiD. The prenyltransferase is metal-independent and links a dimethylallyl moiety from dimethylallyl monophosphate (DMAP) to the flavin N5 and C6 atoms of FMN.</text>
</comment>
<evidence type="ECO:0000259" key="8">
    <source>
        <dbReference type="Pfam" id="PF02441"/>
    </source>
</evidence>
<sequence length="188" mass="20765">MKRIIIGISGASGAIYGLRLLDMLRPLEDIETHLVVSKAGWLTINYELGLSKDEVCARADSVYRDNEIWATIASGSFETEGMIIAPCSTKTLGAIASGYCETLLARAADVCLKERHRLVLMVREAPLHLGHLRNMAKVTEYGGIIHPPVGTFYTGAKTIEDMVNESCARVLAGFNIKIRDYLFEWKGF</sequence>
<feature type="binding site" evidence="7">
    <location>
        <begin position="88"/>
        <end position="91"/>
    </location>
    <ligand>
        <name>FMN</name>
        <dbReference type="ChEBI" id="CHEBI:58210"/>
    </ligand>
</feature>
<evidence type="ECO:0000256" key="6">
    <source>
        <dbReference type="ARBA" id="ARBA00060793"/>
    </source>
</evidence>
<dbReference type="AlphaFoldDB" id="A0A7V5NXK5"/>
<dbReference type="Proteomes" id="UP000885806">
    <property type="component" value="Unassembled WGS sequence"/>
</dbReference>